<keyword evidence="3 6" id="KW-0812">Transmembrane</keyword>
<evidence type="ECO:0000256" key="3">
    <source>
        <dbReference type="ARBA" id="ARBA00022692"/>
    </source>
</evidence>
<sequence>MSLTASSIILFVLAVFLPPGAVLISRGCGAHFCLNILLTLLAWLPGVLHAWYVVARQDRMERMRRYERQYDGIPLRTYT</sequence>
<dbReference type="FunCoup" id="A0A2P5HW94">
    <property type="interactions" value="1224"/>
</dbReference>
<dbReference type="PANTHER" id="PTHR21659">
    <property type="entry name" value="HYDROPHOBIC PROTEIN RCI2 LOW TEMPERATURE AND SALT RESPONSIVE PROTEIN LTI6 -RELATED"/>
    <property type="match status" value="1"/>
</dbReference>
<keyword evidence="8" id="KW-1185">Reference proteome</keyword>
<evidence type="ECO:0000256" key="2">
    <source>
        <dbReference type="ARBA" id="ARBA00009530"/>
    </source>
</evidence>
<evidence type="ECO:0000256" key="6">
    <source>
        <dbReference type="SAM" id="Phobius"/>
    </source>
</evidence>
<keyword evidence="4 6" id="KW-1133">Transmembrane helix</keyword>
<dbReference type="InterPro" id="IPR000612">
    <property type="entry name" value="PMP3"/>
</dbReference>
<evidence type="ECO:0000256" key="5">
    <source>
        <dbReference type="ARBA" id="ARBA00023136"/>
    </source>
</evidence>
<comment type="similarity">
    <text evidence="2">Belongs to the UPF0057 (PMP3) family.</text>
</comment>
<evidence type="ECO:0000256" key="4">
    <source>
        <dbReference type="ARBA" id="ARBA00022989"/>
    </source>
</evidence>
<protein>
    <submittedName>
        <fullName evidence="7">Plasma membrane proteolipid 3</fullName>
    </submittedName>
</protein>
<keyword evidence="5 6" id="KW-0472">Membrane</keyword>
<gene>
    <name evidence="7" type="ORF">DHEL01_v207077</name>
</gene>
<evidence type="ECO:0000313" key="8">
    <source>
        <dbReference type="Proteomes" id="UP000094444"/>
    </source>
</evidence>
<dbReference type="PANTHER" id="PTHR21659:SF112">
    <property type="entry name" value="PROTEIN SNA2-RELATED"/>
    <property type="match status" value="1"/>
</dbReference>
<organism evidence="7 8">
    <name type="scientific">Diaporthe helianthi</name>
    <dbReference type="NCBI Taxonomy" id="158607"/>
    <lineage>
        <taxon>Eukaryota</taxon>
        <taxon>Fungi</taxon>
        <taxon>Dikarya</taxon>
        <taxon>Ascomycota</taxon>
        <taxon>Pezizomycotina</taxon>
        <taxon>Sordariomycetes</taxon>
        <taxon>Sordariomycetidae</taxon>
        <taxon>Diaporthales</taxon>
        <taxon>Diaporthaceae</taxon>
        <taxon>Diaporthe</taxon>
    </lineage>
</organism>
<dbReference type="OrthoDB" id="2802411at2759"/>
<name>A0A2P5HW94_DIAHE</name>
<dbReference type="GO" id="GO:0016020">
    <property type="term" value="C:membrane"/>
    <property type="evidence" value="ECO:0007669"/>
    <property type="project" value="UniProtKB-SubCell"/>
</dbReference>
<dbReference type="Proteomes" id="UP000094444">
    <property type="component" value="Unassembled WGS sequence"/>
</dbReference>
<accession>A0A2P5HW94</accession>
<evidence type="ECO:0000256" key="1">
    <source>
        <dbReference type="ARBA" id="ARBA00004370"/>
    </source>
</evidence>
<dbReference type="EMBL" id="MAVT02000614">
    <property type="protein sequence ID" value="POS74527.1"/>
    <property type="molecule type" value="Genomic_DNA"/>
</dbReference>
<feature type="transmembrane region" description="Helical" evidence="6">
    <location>
        <begin position="34"/>
        <end position="55"/>
    </location>
</feature>
<dbReference type="InParanoid" id="A0A2P5HW94"/>
<dbReference type="AlphaFoldDB" id="A0A2P5HW94"/>
<evidence type="ECO:0000313" key="7">
    <source>
        <dbReference type="EMBL" id="POS74527.1"/>
    </source>
</evidence>
<comment type="subcellular location">
    <subcellularLocation>
        <location evidence="1">Membrane</location>
    </subcellularLocation>
</comment>
<comment type="caution">
    <text evidence="7">The sequence shown here is derived from an EMBL/GenBank/DDBJ whole genome shotgun (WGS) entry which is preliminary data.</text>
</comment>
<dbReference type="Pfam" id="PF01679">
    <property type="entry name" value="Pmp3"/>
    <property type="match status" value="1"/>
</dbReference>
<reference evidence="7" key="1">
    <citation type="submission" date="2017-09" db="EMBL/GenBank/DDBJ databases">
        <title>Polyketide synthases of a Diaporthe helianthi virulent isolate.</title>
        <authorList>
            <person name="Baroncelli R."/>
        </authorList>
    </citation>
    <scope>NUCLEOTIDE SEQUENCE [LARGE SCALE GENOMIC DNA]</scope>
    <source>
        <strain evidence="7">7/96</strain>
    </source>
</reference>
<proteinExistence type="inferred from homology"/>